<dbReference type="GO" id="GO:0008061">
    <property type="term" value="F:chitin binding"/>
    <property type="evidence" value="ECO:0007669"/>
    <property type="project" value="InterPro"/>
</dbReference>
<sequence length="1162" mass="129472">MAMNLVPYMTVLSNLRCGLIPNLQHQTYYFQPYDDGRYRGYTLQCCPRGMVFFAKFCRCRFPWEGHQPWGTSSIPYSNKFELKSKLPFKEQSFNPMSNNRHIYRYNNVKKLKLRKHHIRPLNIDQSNKRMIAKQSSFRRNFIKMRTKTNFQQRLKVFPRKSVVNKQRKELKKIRRNKFRFFKLKTVGKNVFKRLPKSSTFKEPFLPMASIDNSANLHHQHLDFVHNSIEERLSRTFHRNTNFLQNVQRTLHSTIPFGSALNSNVNGNNMRIISKQPLTGTAVGQSKDNSKPDSMVINAKHRHTFVPRTDTGSLNKINIDANTVNNILFNGEIDEIKNDILSESVLPSTHSLETGLSGNTNIFDINSNMVDGSIHQDVISQTGIESPSSFNVGSPENLNGINMLPADAVLPNVVTGTGILTDSNFGENNLGGINPGVGSALEGLNTINGGHSLLNMKETGQTNILKINDLKNGHERHHASSSGNLLNGLKNGDVFLKDTTSKSNDHLSTFGPGGLVVGQDIVLQNANLKKATSAKDGIPFSSKTNGIRENLVTTADDVTVLTGGLLGSSSDIFFPTLNTHGNGASSFGLDSPNLLNGNQQSGLDIAHLGTVNIGEVLREGLSSQSPFGNTGFNDHAISSTFLPVAIGNGINSVHNDWPFLGDRTNEINGGWNIPGNNVFNKDGAVITNGMVLTKLAEFVDVKNKGNTIDSNVVLNNGSSIQEKTVILSHTNKIPETTLFHQVLPEFIPPKPKIPVSLQKVRLELEKKNTQTFVFSEPLPTDICLGCKMDGGVGYTNHPTSCDRFVVCYPTDLGILKPVTQLCSYGLFWSQSALTCRLTKDVYCPHEVCKSQTDKYQYASKRTCRSYWECQGGISEARCCPWGHSYLDGRGCIKDSTCEIPDVACSVDHKSLLIEWGGVCDKRPVLGKRNIYERRDGRKWIKEKCPHRWTYQIELCECAKISEIVPSSYTFKGHTCVPEIYLPFTNDFSDHSGNNVYVRVDNASLTSGAACFDGKSAIAIPAFANMDYGGTFHVHVRYKHRDLTTNLQSLIFNGDCNKTQTMIIGTKMSGNHLSLLTNLNEEKKMWVSSKRPLTDWRDVWLKFERGELILQTNDHTNMAPMNGAIARSECGMKIGWGKGYDNFIGCIDEVSIHRCHPEVTVNKS</sequence>
<evidence type="ECO:0000259" key="1">
    <source>
        <dbReference type="PROSITE" id="PS50940"/>
    </source>
</evidence>
<evidence type="ECO:0000313" key="3">
    <source>
        <dbReference type="Proteomes" id="UP000596742"/>
    </source>
</evidence>
<dbReference type="InterPro" id="IPR036508">
    <property type="entry name" value="Chitin-bd_dom_sf"/>
</dbReference>
<reference evidence="2" key="1">
    <citation type="submission" date="2018-11" db="EMBL/GenBank/DDBJ databases">
        <authorList>
            <person name="Alioto T."/>
            <person name="Alioto T."/>
        </authorList>
    </citation>
    <scope>NUCLEOTIDE SEQUENCE</scope>
</reference>
<dbReference type="PROSITE" id="PS50940">
    <property type="entry name" value="CHIT_BIND_II"/>
    <property type="match status" value="1"/>
</dbReference>
<dbReference type="EMBL" id="UYJE01005981">
    <property type="protein sequence ID" value="VDI42099.1"/>
    <property type="molecule type" value="Genomic_DNA"/>
</dbReference>
<keyword evidence="3" id="KW-1185">Reference proteome</keyword>
<organism evidence="2 3">
    <name type="scientific">Mytilus galloprovincialis</name>
    <name type="common">Mediterranean mussel</name>
    <dbReference type="NCBI Taxonomy" id="29158"/>
    <lineage>
        <taxon>Eukaryota</taxon>
        <taxon>Metazoa</taxon>
        <taxon>Spiralia</taxon>
        <taxon>Lophotrochozoa</taxon>
        <taxon>Mollusca</taxon>
        <taxon>Bivalvia</taxon>
        <taxon>Autobranchia</taxon>
        <taxon>Pteriomorphia</taxon>
        <taxon>Mytilida</taxon>
        <taxon>Mytiloidea</taxon>
        <taxon>Mytilidae</taxon>
        <taxon>Mytilinae</taxon>
        <taxon>Mytilus</taxon>
    </lineage>
</organism>
<name>A0A8B6EYP5_MYTGA</name>
<dbReference type="SUPFAM" id="SSF57625">
    <property type="entry name" value="Invertebrate chitin-binding proteins"/>
    <property type="match status" value="1"/>
</dbReference>
<feature type="domain" description="Chitin-binding type-2" evidence="1">
    <location>
        <begin position="779"/>
        <end position="844"/>
    </location>
</feature>
<dbReference type="InterPro" id="IPR002557">
    <property type="entry name" value="Chitin-bd_dom"/>
</dbReference>
<dbReference type="Gene3D" id="2.170.140.10">
    <property type="entry name" value="Chitin binding domain"/>
    <property type="match status" value="1"/>
</dbReference>
<dbReference type="InterPro" id="IPR013320">
    <property type="entry name" value="ConA-like_dom_sf"/>
</dbReference>
<proteinExistence type="predicted"/>
<accession>A0A8B6EYP5</accession>
<evidence type="ECO:0000313" key="2">
    <source>
        <dbReference type="EMBL" id="VDI42099.1"/>
    </source>
</evidence>
<dbReference type="GO" id="GO:0005576">
    <property type="term" value="C:extracellular region"/>
    <property type="evidence" value="ECO:0007669"/>
    <property type="project" value="InterPro"/>
</dbReference>
<dbReference type="OrthoDB" id="6111720at2759"/>
<dbReference type="AlphaFoldDB" id="A0A8B6EYP5"/>
<dbReference type="Proteomes" id="UP000596742">
    <property type="component" value="Unassembled WGS sequence"/>
</dbReference>
<protein>
    <recommendedName>
        <fullName evidence="1">Chitin-binding type-2 domain-containing protein</fullName>
    </recommendedName>
</protein>
<comment type="caution">
    <text evidence="2">The sequence shown here is derived from an EMBL/GenBank/DDBJ whole genome shotgun (WGS) entry which is preliminary data.</text>
</comment>
<dbReference type="SUPFAM" id="SSF49899">
    <property type="entry name" value="Concanavalin A-like lectins/glucanases"/>
    <property type="match status" value="1"/>
</dbReference>
<gene>
    <name evidence="2" type="ORF">MGAL_10B048014</name>
</gene>